<dbReference type="EMBL" id="JRHO01000014">
    <property type="protein sequence ID" value="KGK98028.1"/>
    <property type="molecule type" value="Genomic_DNA"/>
</dbReference>
<evidence type="ECO:0000256" key="1">
    <source>
        <dbReference type="ARBA" id="ARBA00022723"/>
    </source>
</evidence>
<dbReference type="PANTHER" id="PTHR12589">
    <property type="entry name" value="PYRUVOYL TETRAHYDROBIOPTERIN SYNTHASE"/>
    <property type="match status" value="1"/>
</dbReference>
<dbReference type="SUPFAM" id="SSF55620">
    <property type="entry name" value="Tetrahydrobiopterin biosynthesis enzymes-like"/>
    <property type="match status" value="1"/>
</dbReference>
<gene>
    <name evidence="6" type="ORF">LI82_09800</name>
</gene>
<feature type="active site" description="Charge relay system" evidence="4">
    <location>
        <position position="104"/>
    </location>
</feature>
<feature type="binding site" evidence="5">
    <location>
        <position position="16"/>
    </location>
    <ligand>
        <name>Zn(2+)</name>
        <dbReference type="ChEBI" id="CHEBI:29105"/>
    </ligand>
</feature>
<dbReference type="AlphaFoldDB" id="A0A099T1L8"/>
<feature type="binding site" evidence="5">
    <location>
        <position position="30"/>
    </location>
    <ligand>
        <name>Zn(2+)</name>
        <dbReference type="ChEBI" id="CHEBI:29105"/>
    </ligand>
</feature>
<accession>A0A099T1L8</accession>
<dbReference type="RefSeq" id="WP_048195240.1">
    <property type="nucleotide sequence ID" value="NZ_CAAGSM010000001.1"/>
</dbReference>
<name>A0A099T1L8_METMT</name>
<feature type="active site" description="Proton acceptor" evidence="4">
    <location>
        <position position="24"/>
    </location>
</feature>
<feature type="active site" description="Charge relay system" evidence="4">
    <location>
        <position position="67"/>
    </location>
</feature>
<dbReference type="PANTHER" id="PTHR12589:SF7">
    <property type="entry name" value="6-PYRUVOYL TETRAHYDROBIOPTERIN SYNTHASE"/>
    <property type="match status" value="1"/>
</dbReference>
<evidence type="ECO:0000256" key="4">
    <source>
        <dbReference type="PIRSR" id="PIRSR006113-1"/>
    </source>
</evidence>
<dbReference type="PIRSF" id="PIRSF006113">
    <property type="entry name" value="PTP_synth"/>
    <property type="match status" value="1"/>
</dbReference>
<evidence type="ECO:0000256" key="2">
    <source>
        <dbReference type="ARBA" id="ARBA00022833"/>
    </source>
</evidence>
<dbReference type="InterPro" id="IPR007115">
    <property type="entry name" value="6-PTP_synth/QueD"/>
</dbReference>
<evidence type="ECO:0000256" key="3">
    <source>
        <dbReference type="ARBA" id="ARBA00023239"/>
    </source>
</evidence>
<keyword evidence="2 5" id="KW-0862">Zinc</keyword>
<dbReference type="OrthoDB" id="6529at2157"/>
<keyword evidence="1 5" id="KW-0479">Metal-binding</keyword>
<dbReference type="Pfam" id="PF01242">
    <property type="entry name" value="PTPS"/>
    <property type="match status" value="1"/>
</dbReference>
<evidence type="ECO:0000256" key="5">
    <source>
        <dbReference type="PIRSR" id="PIRSR006113-2"/>
    </source>
</evidence>
<feature type="binding site" evidence="5">
    <location>
        <position position="28"/>
    </location>
    <ligand>
        <name>Zn(2+)</name>
        <dbReference type="ChEBI" id="CHEBI:29105"/>
    </ligand>
</feature>
<evidence type="ECO:0000313" key="7">
    <source>
        <dbReference type="Proteomes" id="UP000029859"/>
    </source>
</evidence>
<dbReference type="Proteomes" id="UP000029859">
    <property type="component" value="Unassembled WGS sequence"/>
</dbReference>
<reference evidence="6 7" key="1">
    <citation type="submission" date="2014-09" db="EMBL/GenBank/DDBJ databases">
        <title>Draft genome sequence of an obligately methylotrophic methanogen, Methanococcoides methylutens, isolated from marine sediment.</title>
        <authorList>
            <person name="Guan Y."/>
            <person name="Ngugi D.K."/>
            <person name="Blom J."/>
            <person name="Ali S."/>
            <person name="Ferry J.G."/>
            <person name="Stingl U."/>
        </authorList>
    </citation>
    <scope>NUCLEOTIDE SEQUENCE [LARGE SCALE GENOMIC DNA]</scope>
    <source>
        <strain evidence="6 7">DSM 2657</strain>
    </source>
</reference>
<organism evidence="6 7">
    <name type="scientific">Methanococcoides methylutens</name>
    <dbReference type="NCBI Taxonomy" id="2226"/>
    <lineage>
        <taxon>Archaea</taxon>
        <taxon>Methanobacteriati</taxon>
        <taxon>Methanobacteriota</taxon>
        <taxon>Stenosarchaea group</taxon>
        <taxon>Methanomicrobia</taxon>
        <taxon>Methanosarcinales</taxon>
        <taxon>Methanosarcinaceae</taxon>
        <taxon>Methanococcoides</taxon>
    </lineage>
</organism>
<proteinExistence type="predicted"/>
<keyword evidence="3" id="KW-0456">Lyase</keyword>
<dbReference type="InterPro" id="IPR038418">
    <property type="entry name" value="6-PTP_synth/QueD_sf"/>
</dbReference>
<dbReference type="NCBIfam" id="TIGR03367">
    <property type="entry name" value="queuosine_QueD"/>
    <property type="match status" value="1"/>
</dbReference>
<dbReference type="GO" id="GO:0016829">
    <property type="term" value="F:lyase activity"/>
    <property type="evidence" value="ECO:0007669"/>
    <property type="project" value="UniProtKB-KW"/>
</dbReference>
<keyword evidence="7" id="KW-1185">Reference proteome</keyword>
<comment type="cofactor">
    <cofactor evidence="5">
        <name>Zn(2+)</name>
        <dbReference type="ChEBI" id="CHEBI:29105"/>
    </cofactor>
    <text evidence="5">Binds 1 zinc ion per subunit.</text>
</comment>
<dbReference type="GO" id="GO:0046872">
    <property type="term" value="F:metal ion binding"/>
    <property type="evidence" value="ECO:0007669"/>
    <property type="project" value="UniProtKB-KW"/>
</dbReference>
<dbReference type="Gene3D" id="3.30.479.10">
    <property type="entry name" value="6-pyruvoyl tetrahydropterin synthase/QueD"/>
    <property type="match status" value="1"/>
</dbReference>
<protein>
    <submittedName>
        <fullName evidence="6">6-carboxy-5,6,7,8-tetrahydropterin synthase</fullName>
    </submittedName>
</protein>
<comment type="caution">
    <text evidence="6">The sequence shown here is derived from an EMBL/GenBank/DDBJ whole genome shotgun (WGS) entry which is preliminary data.</text>
</comment>
<sequence length="116" mass="13515">MTKMRLGIIEYIDSAHYLPEHETCGIVHGHTYKIEIVLEGEKKENGMVMDFYEIKKTVREILKKYDHKLLNDILQFPSAENMCEHIHADLSENLGYPLSVKVWEGHGKWCELNGLE</sequence>
<evidence type="ECO:0000313" key="6">
    <source>
        <dbReference type="EMBL" id="KGK98028.1"/>
    </source>
</evidence>